<evidence type="ECO:0000259" key="8">
    <source>
        <dbReference type="PROSITE" id="PS50287"/>
    </source>
</evidence>
<protein>
    <recommendedName>
        <fullName evidence="11">Neurotrypsin</fullName>
    </recommendedName>
</protein>
<dbReference type="PRINTS" id="PR00018">
    <property type="entry name" value="KRINGLE"/>
</dbReference>
<feature type="domain" description="SRCR" evidence="8">
    <location>
        <begin position="90"/>
        <end position="133"/>
    </location>
</feature>
<dbReference type="Gene3D" id="3.10.250.10">
    <property type="entry name" value="SRCR-like domain"/>
    <property type="match status" value="1"/>
</dbReference>
<dbReference type="PROSITE" id="PS00420">
    <property type="entry name" value="SRCR_1"/>
    <property type="match status" value="1"/>
</dbReference>
<dbReference type="SMART" id="SM00130">
    <property type="entry name" value="KR"/>
    <property type="match status" value="1"/>
</dbReference>
<dbReference type="SUPFAM" id="SSF57440">
    <property type="entry name" value="Kringle-like"/>
    <property type="match status" value="1"/>
</dbReference>
<feature type="non-terminal residue" evidence="9">
    <location>
        <position position="1"/>
    </location>
</feature>
<dbReference type="Proteomes" id="UP001176940">
    <property type="component" value="Unassembled WGS sequence"/>
</dbReference>
<keyword evidence="2" id="KW-0964">Secreted</keyword>
<evidence type="ECO:0000256" key="5">
    <source>
        <dbReference type="PROSITE-ProRule" id="PRU00121"/>
    </source>
</evidence>
<comment type="subcellular location">
    <subcellularLocation>
        <location evidence="1">Secreted</location>
    </subcellularLocation>
</comment>
<accession>A0ABN9MD69</accession>
<comment type="caution">
    <text evidence="9">The sequence shown here is derived from an EMBL/GenBank/DDBJ whole genome shotgun (WGS) entry which is preliminary data.</text>
</comment>
<name>A0ABN9MD69_9NEOB</name>
<dbReference type="InterPro" id="IPR018056">
    <property type="entry name" value="Kringle_CS"/>
</dbReference>
<dbReference type="PANTHER" id="PTHR48071">
    <property type="entry name" value="SRCR DOMAIN-CONTAINING PROTEIN"/>
    <property type="match status" value="1"/>
</dbReference>
<dbReference type="PANTHER" id="PTHR48071:SF18">
    <property type="entry name" value="DELETED IN MALIGNANT BRAIN TUMORS 1 PROTEIN-RELATED"/>
    <property type="match status" value="1"/>
</dbReference>
<dbReference type="EMBL" id="CAUEEQ010054691">
    <property type="protein sequence ID" value="CAJ0962251.1"/>
    <property type="molecule type" value="Genomic_DNA"/>
</dbReference>
<organism evidence="9 10">
    <name type="scientific">Ranitomeya imitator</name>
    <name type="common">mimic poison frog</name>
    <dbReference type="NCBI Taxonomy" id="111125"/>
    <lineage>
        <taxon>Eukaryota</taxon>
        <taxon>Metazoa</taxon>
        <taxon>Chordata</taxon>
        <taxon>Craniata</taxon>
        <taxon>Vertebrata</taxon>
        <taxon>Euteleostomi</taxon>
        <taxon>Amphibia</taxon>
        <taxon>Batrachia</taxon>
        <taxon>Anura</taxon>
        <taxon>Neobatrachia</taxon>
        <taxon>Hyloidea</taxon>
        <taxon>Dendrobatidae</taxon>
        <taxon>Dendrobatinae</taxon>
        <taxon>Ranitomeya</taxon>
    </lineage>
</organism>
<evidence type="ECO:0000256" key="1">
    <source>
        <dbReference type="ARBA" id="ARBA00004613"/>
    </source>
</evidence>
<gene>
    <name evidence="9" type="ORF">RIMI_LOCUS18138586</name>
</gene>
<dbReference type="PRINTS" id="PR00258">
    <property type="entry name" value="SPERACTRCPTR"/>
</dbReference>
<comment type="caution">
    <text evidence="6">Lacks conserved residue(s) required for the propagation of feature annotation.</text>
</comment>
<evidence type="ECO:0000256" key="2">
    <source>
        <dbReference type="ARBA" id="ARBA00022525"/>
    </source>
</evidence>
<dbReference type="PROSITE" id="PS50287">
    <property type="entry name" value="SRCR_2"/>
    <property type="match status" value="1"/>
</dbReference>
<feature type="domain" description="Kringle" evidence="7">
    <location>
        <begin position="21"/>
        <end position="88"/>
    </location>
</feature>
<dbReference type="InterPro" id="IPR036772">
    <property type="entry name" value="SRCR-like_dom_sf"/>
</dbReference>
<dbReference type="PROSITE" id="PS00021">
    <property type="entry name" value="KRINGLE_1"/>
    <property type="match status" value="1"/>
</dbReference>
<evidence type="ECO:0000256" key="3">
    <source>
        <dbReference type="ARBA" id="ARBA00022572"/>
    </source>
</evidence>
<keyword evidence="3 5" id="KW-0420">Kringle</keyword>
<keyword evidence="4" id="KW-1015">Disulfide bond</keyword>
<proteinExistence type="predicted"/>
<dbReference type="Gene3D" id="2.40.20.10">
    <property type="entry name" value="Plasminogen Kringle 4"/>
    <property type="match status" value="1"/>
</dbReference>
<dbReference type="InterPro" id="IPR000001">
    <property type="entry name" value="Kringle"/>
</dbReference>
<evidence type="ECO:0000256" key="4">
    <source>
        <dbReference type="ARBA" id="ARBA00023157"/>
    </source>
</evidence>
<dbReference type="InterPro" id="IPR013806">
    <property type="entry name" value="Kringle-like"/>
</dbReference>
<evidence type="ECO:0000313" key="9">
    <source>
        <dbReference type="EMBL" id="CAJ0962251.1"/>
    </source>
</evidence>
<dbReference type="InterPro" id="IPR001190">
    <property type="entry name" value="SRCR"/>
</dbReference>
<evidence type="ECO:0008006" key="11">
    <source>
        <dbReference type="Google" id="ProtNLM"/>
    </source>
</evidence>
<evidence type="ECO:0000313" key="10">
    <source>
        <dbReference type="Proteomes" id="UP001176940"/>
    </source>
</evidence>
<reference evidence="9" key="1">
    <citation type="submission" date="2023-07" db="EMBL/GenBank/DDBJ databases">
        <authorList>
            <person name="Stuckert A."/>
        </authorList>
    </citation>
    <scope>NUCLEOTIDE SEQUENCE</scope>
</reference>
<keyword evidence="10" id="KW-1185">Reference proteome</keyword>
<dbReference type="InterPro" id="IPR038178">
    <property type="entry name" value="Kringle_sf"/>
</dbReference>
<dbReference type="Pfam" id="PF00530">
    <property type="entry name" value="SRCR"/>
    <property type="match status" value="1"/>
</dbReference>
<sequence length="148" mass="16501">TFESFAGYNLCSDGVDSLGYYNGSISRTEFGLDCLNWADFPDYMKQYPGRGLGYHNYCRNPDGVNTPWCFYRQPSGMISWAHCDCSQGAIRLLAAGHSSHSGGVQLYFKGAWGTICGDFWTDWDASVVCRQLGIRYSEDIPSSEPDTN</sequence>
<dbReference type="PROSITE" id="PS50070">
    <property type="entry name" value="KRINGLE_2"/>
    <property type="match status" value="1"/>
</dbReference>
<evidence type="ECO:0000256" key="6">
    <source>
        <dbReference type="PROSITE-ProRule" id="PRU00196"/>
    </source>
</evidence>
<evidence type="ECO:0000259" key="7">
    <source>
        <dbReference type="PROSITE" id="PS50070"/>
    </source>
</evidence>
<dbReference type="Pfam" id="PF00051">
    <property type="entry name" value="Kringle"/>
    <property type="match status" value="1"/>
</dbReference>
<dbReference type="SUPFAM" id="SSF56487">
    <property type="entry name" value="SRCR-like"/>
    <property type="match status" value="1"/>
</dbReference>